<dbReference type="PANTHER" id="PTHR11669:SF8">
    <property type="entry name" value="DNA POLYMERASE III SUBUNIT DELTA"/>
    <property type="match status" value="1"/>
</dbReference>
<dbReference type="OrthoDB" id="9810148at2"/>
<dbReference type="SUPFAM" id="SSF52540">
    <property type="entry name" value="P-loop containing nucleoside triphosphate hydrolases"/>
    <property type="match status" value="1"/>
</dbReference>
<gene>
    <name evidence="1" type="ORF">BHY08_06705</name>
</gene>
<dbReference type="AlphaFoldDB" id="A0A1J0A6K2"/>
<dbReference type="InterPro" id="IPR050238">
    <property type="entry name" value="DNA_Rep/Repair_Clamp_Loader"/>
</dbReference>
<dbReference type="GO" id="GO:0006261">
    <property type="term" value="P:DNA-templated DNA replication"/>
    <property type="evidence" value="ECO:0007669"/>
    <property type="project" value="TreeGrafter"/>
</dbReference>
<evidence type="ECO:0000313" key="2">
    <source>
        <dbReference type="Proteomes" id="UP000191200"/>
    </source>
</evidence>
<dbReference type="PANTHER" id="PTHR11669">
    <property type="entry name" value="REPLICATION FACTOR C / DNA POLYMERASE III GAMMA-TAU SUBUNIT"/>
    <property type="match status" value="1"/>
</dbReference>
<name>A0A1J0A6K2_9ENTE</name>
<dbReference type="InterPro" id="IPR027417">
    <property type="entry name" value="P-loop_NTPase"/>
</dbReference>
<accession>A0A1J0A6K2</accession>
<dbReference type="RefSeq" id="WP_084657204.1">
    <property type="nucleotide sequence ID" value="NZ_CP017267.1"/>
</dbReference>
<dbReference type="Pfam" id="PF13177">
    <property type="entry name" value="DNA_pol3_delta2"/>
    <property type="match status" value="1"/>
</dbReference>
<dbReference type="Gene3D" id="3.40.50.300">
    <property type="entry name" value="P-loop containing nucleotide triphosphate hydrolases"/>
    <property type="match status" value="1"/>
</dbReference>
<dbReference type="STRING" id="519472.BHY08_06705"/>
<reference evidence="1 2" key="1">
    <citation type="submission" date="2016-09" db="EMBL/GenBank/DDBJ databases">
        <title>Vagococcus teuberi sp. nov., isolated from the Malian artisanal sour milk fene.</title>
        <authorList>
            <person name="Wullschleger S."/>
            <person name="Seifert C."/>
            <person name="Baumgartner S."/>
            <person name="Lacroix C."/>
            <person name="Bonfoh B."/>
            <person name="Stevens M.J."/>
            <person name="Meile L."/>
        </authorList>
    </citation>
    <scope>NUCLEOTIDE SEQUENCE [LARGE SCALE GENOMIC DNA]</scope>
    <source>
        <strain evidence="1 2">DSM 21459</strain>
    </source>
</reference>
<protein>
    <recommendedName>
        <fullName evidence="3">DNA polymerase III subunit delta</fullName>
    </recommendedName>
</protein>
<evidence type="ECO:0000313" key="1">
    <source>
        <dbReference type="EMBL" id="APB31543.1"/>
    </source>
</evidence>
<dbReference type="Proteomes" id="UP000191200">
    <property type="component" value="Chromosome"/>
</dbReference>
<dbReference type="EMBL" id="CP017267">
    <property type="protein sequence ID" value="APB31543.1"/>
    <property type="molecule type" value="Genomic_DNA"/>
</dbReference>
<proteinExistence type="predicted"/>
<keyword evidence="2" id="KW-1185">Reference proteome</keyword>
<evidence type="ECO:0008006" key="3">
    <source>
        <dbReference type="Google" id="ProtNLM"/>
    </source>
</evidence>
<dbReference type="KEGG" id="vte:BHY08_06705"/>
<sequence>MSTIKETVKLHQPLLFEKLSKVFHEKSLSHAYIIQGSNTEEEKSVALFMSQGLFCDSPSDDGSPCGACRSCLRIEQDEHADIASIEPDGQTIKVDQIRQTKSFFTSSGVESRKKVLIICESEKMTVQSANSLLKFIEEPDGELYIFFLTNNAMALLPTIQSRCQLIVLKKIAKDYLKEQLSELSSGSTELLVELTNSVEEAIELNEDEWFNETKSLLNRWLEYLEKKDSRSFIFVQQYLVKHAQDKNQQKDLLEMLIAMMKLKMRKQIDTQFSNSVDYVRMIMIATEAKQKLTSNVSFQNTCEQLALRIMTSH</sequence>
<organism evidence="1 2">
    <name type="scientific">Vagococcus teuberi</name>
    <dbReference type="NCBI Taxonomy" id="519472"/>
    <lineage>
        <taxon>Bacteria</taxon>
        <taxon>Bacillati</taxon>
        <taxon>Bacillota</taxon>
        <taxon>Bacilli</taxon>
        <taxon>Lactobacillales</taxon>
        <taxon>Enterococcaceae</taxon>
        <taxon>Vagococcus</taxon>
    </lineage>
</organism>